<proteinExistence type="predicted"/>
<accession>A0A1H5Y6D7</accession>
<protein>
    <submittedName>
        <fullName evidence="4">Probable oxidoreductase, LLM family</fullName>
    </submittedName>
</protein>
<evidence type="ECO:0000313" key="5">
    <source>
        <dbReference type="Proteomes" id="UP000236728"/>
    </source>
</evidence>
<dbReference type="Proteomes" id="UP000236728">
    <property type="component" value="Unassembled WGS sequence"/>
</dbReference>
<name>A0A1H5Y6D7_9BACT</name>
<dbReference type="EMBL" id="FNVA01000003">
    <property type="protein sequence ID" value="SEG19170.1"/>
    <property type="molecule type" value="Genomic_DNA"/>
</dbReference>
<dbReference type="NCBIfam" id="TIGR03858">
    <property type="entry name" value="LLM_2I7G"/>
    <property type="match status" value="1"/>
</dbReference>
<dbReference type="PANTHER" id="PTHR30137:SF8">
    <property type="entry name" value="BLR5498 PROTEIN"/>
    <property type="match status" value="1"/>
</dbReference>
<dbReference type="PANTHER" id="PTHR30137">
    <property type="entry name" value="LUCIFERASE-LIKE MONOOXYGENASE"/>
    <property type="match status" value="1"/>
</dbReference>
<dbReference type="InterPro" id="IPR022290">
    <property type="entry name" value="LLM_Atu2307-like"/>
</dbReference>
<keyword evidence="5" id="KW-1185">Reference proteome</keyword>
<dbReference type="RefSeq" id="WP_103933022.1">
    <property type="nucleotide sequence ID" value="NZ_FNVA01000003.1"/>
</dbReference>
<dbReference type="InterPro" id="IPR050766">
    <property type="entry name" value="Bact_Lucif_Oxidored"/>
</dbReference>
<dbReference type="Gene3D" id="3.20.20.30">
    <property type="entry name" value="Luciferase-like domain"/>
    <property type="match status" value="1"/>
</dbReference>
<dbReference type="GO" id="GO:0016705">
    <property type="term" value="F:oxidoreductase activity, acting on paired donors, with incorporation or reduction of molecular oxygen"/>
    <property type="evidence" value="ECO:0007669"/>
    <property type="project" value="InterPro"/>
</dbReference>
<evidence type="ECO:0000259" key="3">
    <source>
        <dbReference type="Pfam" id="PF00296"/>
    </source>
</evidence>
<reference evidence="4 5" key="1">
    <citation type="submission" date="2016-10" db="EMBL/GenBank/DDBJ databases">
        <authorList>
            <person name="de Groot N.N."/>
        </authorList>
    </citation>
    <scope>NUCLEOTIDE SEQUENCE [LARGE SCALE GENOMIC DNA]</scope>
    <source>
        <strain evidence="4 5">DSM 22489</strain>
    </source>
</reference>
<dbReference type="InterPro" id="IPR011251">
    <property type="entry name" value="Luciferase-like_dom"/>
</dbReference>
<keyword evidence="2" id="KW-0503">Monooxygenase</keyword>
<keyword evidence="1" id="KW-0560">Oxidoreductase</keyword>
<feature type="domain" description="Luciferase-like" evidence="3">
    <location>
        <begin position="15"/>
        <end position="303"/>
    </location>
</feature>
<sequence length="339" mass="36982">MQIGIDTFVERVVTPNDPLARNSAERVAQLLEEAELADRVGLDLYAIGEHHREEYVASAPAILLAAIAARTKNIRLASAVTVLSSDDPVRVFQQFATLDLISNGRAEIIVGRGSFIESYPLFGYDTKFYDELFAEKLDLLLALRDEVHVHWEGQHRASLTGQGVWPRPVQNPLPIRLGVGGTPASFARAGALGLPLTVAVIGGEPHRFRPLVDLYYQAAERAGHDRATLDVALHCIGYLADTDDQAADELWPAYQHTFSRIGRERGWGPTTRAAFDAQRGPTGAFLVGSPQTVAAKIKRFSEALGGISRVTFMISGGMLSHDKVLHSIDLMGTQLKPLV</sequence>
<gene>
    <name evidence="4" type="ORF">SAMN05421819_2132</name>
</gene>
<evidence type="ECO:0000256" key="1">
    <source>
        <dbReference type="ARBA" id="ARBA00023002"/>
    </source>
</evidence>
<dbReference type="InterPro" id="IPR036661">
    <property type="entry name" value="Luciferase-like_sf"/>
</dbReference>
<dbReference type="OrthoDB" id="9776438at2"/>
<dbReference type="Pfam" id="PF00296">
    <property type="entry name" value="Bac_luciferase"/>
    <property type="match status" value="1"/>
</dbReference>
<evidence type="ECO:0000256" key="2">
    <source>
        <dbReference type="ARBA" id="ARBA00023033"/>
    </source>
</evidence>
<evidence type="ECO:0000313" key="4">
    <source>
        <dbReference type="EMBL" id="SEG19170.1"/>
    </source>
</evidence>
<dbReference type="GO" id="GO:0004497">
    <property type="term" value="F:monooxygenase activity"/>
    <property type="evidence" value="ECO:0007669"/>
    <property type="project" value="UniProtKB-KW"/>
</dbReference>
<dbReference type="GO" id="GO:0005829">
    <property type="term" value="C:cytosol"/>
    <property type="evidence" value="ECO:0007669"/>
    <property type="project" value="TreeGrafter"/>
</dbReference>
<dbReference type="AlphaFoldDB" id="A0A1H5Y6D7"/>
<organism evidence="4 5">
    <name type="scientific">Bryocella elongata</name>
    <dbReference type="NCBI Taxonomy" id="863522"/>
    <lineage>
        <taxon>Bacteria</taxon>
        <taxon>Pseudomonadati</taxon>
        <taxon>Acidobacteriota</taxon>
        <taxon>Terriglobia</taxon>
        <taxon>Terriglobales</taxon>
        <taxon>Acidobacteriaceae</taxon>
        <taxon>Bryocella</taxon>
    </lineage>
</organism>
<dbReference type="SUPFAM" id="SSF51679">
    <property type="entry name" value="Bacterial luciferase-like"/>
    <property type="match status" value="1"/>
</dbReference>